<feature type="non-terminal residue" evidence="6">
    <location>
        <position position="1"/>
    </location>
</feature>
<dbReference type="Proteomes" id="UP000264313">
    <property type="component" value="Unassembled WGS sequence"/>
</dbReference>
<dbReference type="EMBL" id="DNAA01000040">
    <property type="protein sequence ID" value="HBA08405.1"/>
    <property type="molecule type" value="Genomic_DNA"/>
</dbReference>
<feature type="domain" description="FAD-dependent oxidoreductase 2 FAD-binding" evidence="5">
    <location>
        <begin position="2"/>
        <end position="57"/>
    </location>
</feature>
<evidence type="ECO:0000256" key="3">
    <source>
        <dbReference type="ARBA" id="ARBA00023002"/>
    </source>
</evidence>
<dbReference type="InterPro" id="IPR036188">
    <property type="entry name" value="FAD/NAD-bd_sf"/>
</dbReference>
<keyword evidence="3" id="KW-0560">Oxidoreductase</keyword>
<evidence type="ECO:0000256" key="4">
    <source>
        <dbReference type="ARBA" id="ARBA00049220"/>
    </source>
</evidence>
<dbReference type="Gene3D" id="3.50.50.60">
    <property type="entry name" value="FAD/NAD(P)-binding domain"/>
    <property type="match status" value="1"/>
</dbReference>
<accession>A0A351R8N4</accession>
<reference evidence="6 7" key="1">
    <citation type="journal article" date="2018" name="Nat. Biotechnol.">
        <title>A standardized bacterial taxonomy based on genome phylogeny substantially revises the tree of life.</title>
        <authorList>
            <person name="Parks D.H."/>
            <person name="Chuvochina M."/>
            <person name="Waite D.W."/>
            <person name="Rinke C."/>
            <person name="Skarshewski A."/>
            <person name="Chaumeil P.A."/>
            <person name="Hugenholtz P."/>
        </authorList>
    </citation>
    <scope>NUCLEOTIDE SEQUENCE [LARGE SCALE GENOMIC DNA]</scope>
    <source>
        <strain evidence="6">UBA9958</strain>
    </source>
</reference>
<evidence type="ECO:0000313" key="6">
    <source>
        <dbReference type="EMBL" id="HBA08405.1"/>
    </source>
</evidence>
<dbReference type="Pfam" id="PF00890">
    <property type="entry name" value="FAD_binding_2"/>
    <property type="match status" value="1"/>
</dbReference>
<comment type="caution">
    <text evidence="6">The sequence shown here is derived from an EMBL/GenBank/DDBJ whole genome shotgun (WGS) entry which is preliminary data.</text>
</comment>
<comment type="catalytic activity">
    <reaction evidence="4">
        <text>a quinone + succinate = fumarate + a quinol</text>
        <dbReference type="Rhea" id="RHEA:40523"/>
        <dbReference type="ChEBI" id="CHEBI:24646"/>
        <dbReference type="ChEBI" id="CHEBI:29806"/>
        <dbReference type="ChEBI" id="CHEBI:30031"/>
        <dbReference type="ChEBI" id="CHEBI:132124"/>
        <dbReference type="EC" id="1.3.5.1"/>
    </reaction>
</comment>
<dbReference type="InterPro" id="IPR003953">
    <property type="entry name" value="FAD-dep_OxRdtase_2_FAD-bd"/>
</dbReference>
<keyword evidence="2" id="KW-0285">Flavoprotein</keyword>
<evidence type="ECO:0000256" key="1">
    <source>
        <dbReference type="ARBA" id="ARBA00004515"/>
    </source>
</evidence>
<evidence type="ECO:0000313" key="7">
    <source>
        <dbReference type="Proteomes" id="UP000264313"/>
    </source>
</evidence>
<evidence type="ECO:0000259" key="5">
    <source>
        <dbReference type="Pfam" id="PF00890"/>
    </source>
</evidence>
<sequence length="59" mass="5733">FDAVIVGGGGAGLRASLQLAEAGVKVAVLSKVFPTRSHTVAAQGGVAAALGNVSGDNWL</sequence>
<protein>
    <submittedName>
        <fullName evidence="6">Succinate dehydrogenase/fumarate reductase flavoprotein subunit</fullName>
    </submittedName>
</protein>
<dbReference type="GO" id="GO:0008177">
    <property type="term" value="F:succinate dehydrogenase (quinone) activity"/>
    <property type="evidence" value="ECO:0007669"/>
    <property type="project" value="UniProtKB-EC"/>
</dbReference>
<comment type="subcellular location">
    <subcellularLocation>
        <location evidence="1">Cell inner membrane</location>
        <topology evidence="1">Peripheral membrane protein</topology>
        <orientation evidence="1">Cytoplasmic side</orientation>
    </subcellularLocation>
</comment>
<gene>
    <name evidence="6" type="ORF">DCW48_01630</name>
</gene>
<evidence type="ECO:0000256" key="2">
    <source>
        <dbReference type="ARBA" id="ARBA00022630"/>
    </source>
</evidence>
<dbReference type="PANTHER" id="PTHR11632:SF51">
    <property type="entry name" value="SUCCINATE DEHYDROGENASE [UBIQUINONE] FLAVOPROTEIN SUBUNIT, MITOCHONDRIAL"/>
    <property type="match status" value="1"/>
</dbReference>
<proteinExistence type="predicted"/>
<dbReference type="PANTHER" id="PTHR11632">
    <property type="entry name" value="SUCCINATE DEHYDROGENASE 2 FLAVOPROTEIN SUBUNIT"/>
    <property type="match status" value="1"/>
</dbReference>
<feature type="non-terminal residue" evidence="6">
    <location>
        <position position="59"/>
    </location>
</feature>
<name>A0A351R8N4_9PROT</name>
<dbReference type="InterPro" id="IPR030664">
    <property type="entry name" value="SdhA/FrdA/AprA"/>
</dbReference>
<dbReference type="SUPFAM" id="SSF51905">
    <property type="entry name" value="FAD/NAD(P)-binding domain"/>
    <property type="match status" value="1"/>
</dbReference>
<dbReference type="GO" id="GO:0050660">
    <property type="term" value="F:flavin adenine dinucleotide binding"/>
    <property type="evidence" value="ECO:0007669"/>
    <property type="project" value="TreeGrafter"/>
</dbReference>
<dbReference type="AlphaFoldDB" id="A0A351R8N4"/>
<dbReference type="GO" id="GO:0009055">
    <property type="term" value="F:electron transfer activity"/>
    <property type="evidence" value="ECO:0007669"/>
    <property type="project" value="TreeGrafter"/>
</dbReference>
<dbReference type="InterPro" id="IPR003952">
    <property type="entry name" value="FRD_SDH_FAD_BS"/>
</dbReference>
<dbReference type="GO" id="GO:0005886">
    <property type="term" value="C:plasma membrane"/>
    <property type="evidence" value="ECO:0007669"/>
    <property type="project" value="UniProtKB-SubCell"/>
</dbReference>
<organism evidence="6 7">
    <name type="scientific">Methylotenera mobilis</name>
    <dbReference type="NCBI Taxonomy" id="359408"/>
    <lineage>
        <taxon>Bacteria</taxon>
        <taxon>Pseudomonadati</taxon>
        <taxon>Pseudomonadota</taxon>
        <taxon>Betaproteobacteria</taxon>
        <taxon>Nitrosomonadales</taxon>
        <taxon>Methylophilaceae</taxon>
        <taxon>Methylotenera</taxon>
    </lineage>
</organism>
<dbReference type="PROSITE" id="PS00504">
    <property type="entry name" value="FRD_SDH_FAD_BINDING"/>
    <property type="match status" value="1"/>
</dbReference>
<dbReference type="GO" id="GO:0009061">
    <property type="term" value="P:anaerobic respiration"/>
    <property type="evidence" value="ECO:0007669"/>
    <property type="project" value="TreeGrafter"/>
</dbReference>